<evidence type="ECO:0000256" key="4">
    <source>
        <dbReference type="ARBA" id="ARBA00022645"/>
    </source>
</evidence>
<dbReference type="UniPathway" id="UPA00219"/>
<dbReference type="Gene3D" id="1.10.3810.10">
    <property type="entry name" value="Biosynthetic peptidoglycan transglycosylase-like"/>
    <property type="match status" value="1"/>
</dbReference>
<sequence>MKRLRLTLSILLGLAALLAVATRIGLQPLPERLAPDSDDVRRVQVRDRHGIPLSVTYENDWNLQEIVPLEAIPQLLRQAFVMAEDRRFYAHHGVDWRARLHALWQNVRAFRAVRGASTISEQTVRMLHPRPRTLWSRWLEGWEAQCLERRFSKGQILEFYLNQVPYSRRRRGVAQAARGWFDRDLSTLSPMEMLALAVMVRAPARLNPREGGDDLRRRVALLAASMQQAGQLPGLDPLELAAAPLELHAPTLPVAAGHFVRFLTSEGAATARVRGPRLDTTLDASLQAQVQTILDTRLRDLKGRDVGDGAVLVLDHLRGEILAWVNGGGDDPHLAESMIDAILTPRQPGSTLKPFLYAAALDQGWNAATVIDDAPISGAVGTGLHAFRNYSRNFYGPLRLRECLGNSLNTPAVRTIEKIGQQPFLDLLHRLGLSSLSRPAEVYGLGLALGNGEVSLLELTRAYAALADGGVYRPLTAQLGTAPPEARQRIFSAESASLIGDILSDPEARRLEFGRGSVLNLPLQTAVKTGTSTDYCDAWSIGFNHRYVVGVWMGNLDRRPMRDVTGAAGPALVLRSVFAELARHQEGAPLFLSPRLMTLNVCRKSGGLAGPYCSSLQEWFAPGGQPPPCTEHDRTSTPALPDAAPATFALVQPTEGLAIASDPRIPDQLESFALELPADLAPQATVWRIDGAVVGRSGAGEWRFLWPLRRGPHRAQAEVSLAGGVRLRSPEVTFIVK</sequence>
<evidence type="ECO:0000313" key="14">
    <source>
        <dbReference type="EMBL" id="ALC15258.1"/>
    </source>
</evidence>
<dbReference type="PATRIC" id="fig|1603606.3.peg.503"/>
<feature type="domain" description="Penicillin-binding protein transpeptidase" evidence="12">
    <location>
        <begin position="309"/>
        <end position="534"/>
    </location>
</feature>
<accession>A0A0M4CZ70</accession>
<evidence type="ECO:0000256" key="10">
    <source>
        <dbReference type="ARBA" id="ARBA00044770"/>
    </source>
</evidence>
<evidence type="ECO:0000313" key="15">
    <source>
        <dbReference type="Proteomes" id="UP000057158"/>
    </source>
</evidence>
<keyword evidence="15" id="KW-1185">Reference proteome</keyword>
<keyword evidence="7" id="KW-0808">Transferase</keyword>
<dbReference type="GO" id="GO:0006508">
    <property type="term" value="P:proteolysis"/>
    <property type="evidence" value="ECO:0007669"/>
    <property type="project" value="UniProtKB-KW"/>
</dbReference>
<comment type="catalytic activity">
    <reaction evidence="11">
        <text>[GlcNAc-(1-&gt;4)-Mur2Ac(oyl-L-Ala-gamma-D-Glu-L-Lys-D-Ala-D-Ala)](n)-di-trans,octa-cis-undecaprenyl diphosphate + beta-D-GlcNAc-(1-&gt;4)-Mur2Ac(oyl-L-Ala-gamma-D-Glu-L-Lys-D-Ala-D-Ala)-di-trans,octa-cis-undecaprenyl diphosphate = [GlcNAc-(1-&gt;4)-Mur2Ac(oyl-L-Ala-gamma-D-Glu-L-Lys-D-Ala-D-Ala)](n+1)-di-trans,octa-cis-undecaprenyl diphosphate + di-trans,octa-cis-undecaprenyl diphosphate + H(+)</text>
        <dbReference type="Rhea" id="RHEA:23708"/>
        <dbReference type="Rhea" id="RHEA-COMP:9602"/>
        <dbReference type="Rhea" id="RHEA-COMP:9603"/>
        <dbReference type="ChEBI" id="CHEBI:15378"/>
        <dbReference type="ChEBI" id="CHEBI:58405"/>
        <dbReference type="ChEBI" id="CHEBI:60033"/>
        <dbReference type="ChEBI" id="CHEBI:78435"/>
        <dbReference type="EC" id="2.4.99.28"/>
    </reaction>
</comment>
<keyword evidence="6" id="KW-0328">Glycosyltransferase</keyword>
<evidence type="ECO:0000259" key="13">
    <source>
        <dbReference type="Pfam" id="PF00912"/>
    </source>
</evidence>
<keyword evidence="4 14" id="KW-0121">Carboxypeptidase</keyword>
<comment type="pathway">
    <text evidence="1">Cell wall biogenesis; peptidoglycan biosynthesis.</text>
</comment>
<evidence type="ECO:0000256" key="8">
    <source>
        <dbReference type="ARBA" id="ARBA00022801"/>
    </source>
</evidence>
<dbReference type="InterPro" id="IPR050396">
    <property type="entry name" value="Glycosyltr_51/Transpeptidase"/>
</dbReference>
<evidence type="ECO:0000256" key="11">
    <source>
        <dbReference type="ARBA" id="ARBA00049902"/>
    </source>
</evidence>
<dbReference type="InterPro" id="IPR023346">
    <property type="entry name" value="Lysozyme-like_dom_sf"/>
</dbReference>
<proteinExistence type="inferred from homology"/>
<comment type="similarity">
    <text evidence="2">In the C-terminal section; belongs to the transpeptidase family.</text>
</comment>
<reference evidence="14 15" key="1">
    <citation type="submission" date="2015-07" db="EMBL/GenBank/DDBJ databases">
        <title>Isolation and Genomic Characterization of a Novel Halophilic Metal-Reducing Deltaproteobacterium from the Deep Subsurface.</title>
        <authorList>
            <person name="Badalamenti J.P."/>
            <person name="Summers Z.M."/>
            <person name="Gralnick J.A."/>
            <person name="Bond D.R."/>
        </authorList>
    </citation>
    <scope>NUCLEOTIDE SEQUENCE [LARGE SCALE GENOMIC DNA]</scope>
    <source>
        <strain evidence="14 15">WTL</strain>
    </source>
</reference>
<dbReference type="InterPro" id="IPR001460">
    <property type="entry name" value="PCN-bd_Tpept"/>
</dbReference>
<dbReference type="AlphaFoldDB" id="A0A0M4CZ70"/>
<dbReference type="PANTHER" id="PTHR32282:SF15">
    <property type="entry name" value="PENICILLIN-BINDING PROTEIN 1C"/>
    <property type="match status" value="1"/>
</dbReference>
<name>A0A0M4CZ70_9BACT</name>
<evidence type="ECO:0000256" key="9">
    <source>
        <dbReference type="ARBA" id="ARBA00023268"/>
    </source>
</evidence>
<evidence type="ECO:0000256" key="1">
    <source>
        <dbReference type="ARBA" id="ARBA00004752"/>
    </source>
</evidence>
<dbReference type="RefSeq" id="WP_053549482.1">
    <property type="nucleotide sequence ID" value="NZ_CP010802.1"/>
</dbReference>
<dbReference type="InterPro" id="IPR001264">
    <property type="entry name" value="Glyco_trans_51"/>
</dbReference>
<dbReference type="Gene3D" id="3.40.710.10">
    <property type="entry name" value="DD-peptidase/beta-lactamase superfamily"/>
    <property type="match status" value="1"/>
</dbReference>
<organism evidence="14 15">
    <name type="scientific">Desulfuromonas soudanensis</name>
    <dbReference type="NCBI Taxonomy" id="1603606"/>
    <lineage>
        <taxon>Bacteria</taxon>
        <taxon>Pseudomonadati</taxon>
        <taxon>Thermodesulfobacteriota</taxon>
        <taxon>Desulfuromonadia</taxon>
        <taxon>Desulfuromonadales</taxon>
        <taxon>Desulfuromonadaceae</taxon>
        <taxon>Desulfuromonas</taxon>
    </lineage>
</organism>
<dbReference type="InterPro" id="IPR012338">
    <property type="entry name" value="Beta-lactam/transpept-like"/>
</dbReference>
<keyword evidence="8" id="KW-0378">Hydrolase</keyword>
<dbReference type="PANTHER" id="PTHR32282">
    <property type="entry name" value="BINDING PROTEIN TRANSPEPTIDASE, PUTATIVE-RELATED"/>
    <property type="match status" value="1"/>
</dbReference>
<dbReference type="SUPFAM" id="SSF56601">
    <property type="entry name" value="beta-lactamase/transpeptidase-like"/>
    <property type="match status" value="1"/>
</dbReference>
<dbReference type="KEGG" id="des:DSOUD_0466"/>
<dbReference type="EC" id="2.4.99.28" evidence="10"/>
<evidence type="ECO:0000256" key="5">
    <source>
        <dbReference type="ARBA" id="ARBA00022670"/>
    </source>
</evidence>
<dbReference type="Proteomes" id="UP000057158">
    <property type="component" value="Chromosome"/>
</dbReference>
<keyword evidence="9" id="KW-0511">Multifunctional enzyme</keyword>
<evidence type="ECO:0000256" key="3">
    <source>
        <dbReference type="ARBA" id="ARBA00007739"/>
    </source>
</evidence>
<dbReference type="GO" id="GO:0004180">
    <property type="term" value="F:carboxypeptidase activity"/>
    <property type="evidence" value="ECO:0007669"/>
    <property type="project" value="UniProtKB-KW"/>
</dbReference>
<evidence type="ECO:0000256" key="6">
    <source>
        <dbReference type="ARBA" id="ARBA00022676"/>
    </source>
</evidence>
<dbReference type="OrthoDB" id="9766909at2"/>
<dbReference type="GO" id="GO:0008658">
    <property type="term" value="F:penicillin binding"/>
    <property type="evidence" value="ECO:0007669"/>
    <property type="project" value="InterPro"/>
</dbReference>
<dbReference type="Pfam" id="PF00905">
    <property type="entry name" value="Transpeptidase"/>
    <property type="match status" value="1"/>
</dbReference>
<protein>
    <recommendedName>
        <fullName evidence="10">peptidoglycan glycosyltransferase</fullName>
        <ecNumber evidence="10">2.4.99.28</ecNumber>
    </recommendedName>
</protein>
<evidence type="ECO:0000256" key="7">
    <source>
        <dbReference type="ARBA" id="ARBA00022679"/>
    </source>
</evidence>
<dbReference type="EMBL" id="CP010802">
    <property type="protein sequence ID" value="ALC15258.1"/>
    <property type="molecule type" value="Genomic_DNA"/>
</dbReference>
<evidence type="ECO:0000259" key="12">
    <source>
        <dbReference type="Pfam" id="PF00905"/>
    </source>
</evidence>
<dbReference type="SUPFAM" id="SSF53955">
    <property type="entry name" value="Lysozyme-like"/>
    <property type="match status" value="1"/>
</dbReference>
<dbReference type="Pfam" id="PF00912">
    <property type="entry name" value="Transgly"/>
    <property type="match status" value="1"/>
</dbReference>
<comment type="similarity">
    <text evidence="3">In the N-terminal section; belongs to the glycosyltransferase 51 family.</text>
</comment>
<dbReference type="GO" id="GO:0009252">
    <property type="term" value="P:peptidoglycan biosynthetic process"/>
    <property type="evidence" value="ECO:0007669"/>
    <property type="project" value="UniProtKB-UniPathway"/>
</dbReference>
<feature type="domain" description="Glycosyl transferase family 51" evidence="13">
    <location>
        <begin position="60"/>
        <end position="226"/>
    </location>
</feature>
<evidence type="ECO:0000256" key="2">
    <source>
        <dbReference type="ARBA" id="ARBA00007090"/>
    </source>
</evidence>
<dbReference type="InterPro" id="IPR036950">
    <property type="entry name" value="PBP_transglycosylase"/>
</dbReference>
<dbReference type="GO" id="GO:0030288">
    <property type="term" value="C:outer membrane-bounded periplasmic space"/>
    <property type="evidence" value="ECO:0007669"/>
    <property type="project" value="TreeGrafter"/>
</dbReference>
<dbReference type="GO" id="GO:0008955">
    <property type="term" value="F:peptidoglycan glycosyltransferase activity"/>
    <property type="evidence" value="ECO:0007669"/>
    <property type="project" value="UniProtKB-EC"/>
</dbReference>
<gene>
    <name evidence="14" type="ORF">DSOUD_0466</name>
</gene>
<keyword evidence="5" id="KW-0645">Protease</keyword>
<dbReference type="STRING" id="1603606.DSOUD_0466"/>